<feature type="region of interest" description="Disordered" evidence="1">
    <location>
        <begin position="103"/>
        <end position="136"/>
    </location>
</feature>
<reference evidence="2 3" key="1">
    <citation type="submission" date="2019-12" db="EMBL/GenBank/DDBJ databases">
        <title>Chromosome-level assembly of the Caenorhabditis remanei genome.</title>
        <authorList>
            <person name="Teterina A.A."/>
            <person name="Willis J.H."/>
            <person name="Phillips P.C."/>
        </authorList>
    </citation>
    <scope>NUCLEOTIDE SEQUENCE [LARGE SCALE GENOMIC DNA]</scope>
    <source>
        <strain evidence="2 3">PX506</strain>
        <tissue evidence="2">Whole organism</tissue>
    </source>
</reference>
<evidence type="ECO:0000313" key="2">
    <source>
        <dbReference type="EMBL" id="KAF1747154.1"/>
    </source>
</evidence>
<proteinExistence type="predicted"/>
<feature type="region of interest" description="Disordered" evidence="1">
    <location>
        <begin position="53"/>
        <end position="87"/>
    </location>
</feature>
<name>A0A6A5FXE8_CAERE</name>
<dbReference type="RefSeq" id="XP_053579037.1">
    <property type="nucleotide sequence ID" value="XM_053735471.1"/>
</dbReference>
<dbReference type="GeneID" id="78777692"/>
<gene>
    <name evidence="2" type="ORF">GCK72_023615</name>
</gene>
<organism evidence="2 3">
    <name type="scientific">Caenorhabditis remanei</name>
    <name type="common">Caenorhabditis vulgaris</name>
    <dbReference type="NCBI Taxonomy" id="31234"/>
    <lineage>
        <taxon>Eukaryota</taxon>
        <taxon>Metazoa</taxon>
        <taxon>Ecdysozoa</taxon>
        <taxon>Nematoda</taxon>
        <taxon>Chromadorea</taxon>
        <taxon>Rhabditida</taxon>
        <taxon>Rhabditina</taxon>
        <taxon>Rhabditomorpha</taxon>
        <taxon>Rhabditoidea</taxon>
        <taxon>Rhabditidae</taxon>
        <taxon>Peloderinae</taxon>
        <taxon>Caenorhabditis</taxon>
    </lineage>
</organism>
<dbReference type="EMBL" id="WUAV01000006">
    <property type="protein sequence ID" value="KAF1747154.1"/>
    <property type="molecule type" value="Genomic_DNA"/>
</dbReference>
<comment type="caution">
    <text evidence="2">The sequence shown here is derived from an EMBL/GenBank/DDBJ whole genome shotgun (WGS) entry which is preliminary data.</text>
</comment>
<dbReference type="CTD" id="78777692"/>
<accession>A0A6A5FXE8</accession>
<feature type="compositionally biased region" description="Low complexity" evidence="1">
    <location>
        <begin position="103"/>
        <end position="119"/>
    </location>
</feature>
<protein>
    <submittedName>
        <fullName evidence="2">Uncharacterized protein</fullName>
    </submittedName>
</protein>
<evidence type="ECO:0000313" key="3">
    <source>
        <dbReference type="Proteomes" id="UP000483820"/>
    </source>
</evidence>
<dbReference type="Proteomes" id="UP000483820">
    <property type="component" value="Chromosome X"/>
</dbReference>
<dbReference type="AlphaFoldDB" id="A0A6A5FXE8"/>
<evidence type="ECO:0000256" key="1">
    <source>
        <dbReference type="SAM" id="MobiDB-lite"/>
    </source>
</evidence>
<sequence>MYSPQCGSSSFNGDYMDGFYRPDEEPDKIFRVFQHGYSSDEEEREEIYENLRTLYGTQPSNRREMSKPPEGSRPASPMNIREPTPMSDDEFLKIIEYAEKSSSKSIESSTQSTISRSEICSPESNLENIPWEPTDNPPRTLDPIPEKPPFNYEAPKPGNGMFTPTMHSPLPPSHTNQPATDCYNNYHNAPASSTYSWDGYDQFQNQNSFQFTAAFGAAPSYPTSRTKSRYTHLRGNEKRRSSTAIELNRTSFYFSVVHYLLPPA</sequence>
<dbReference type="KEGG" id="crq:GCK72_023615"/>